<organism evidence="1 2">
    <name type="scientific">Stenotrophomonas rhizophila</name>
    <dbReference type="NCBI Taxonomy" id="216778"/>
    <lineage>
        <taxon>Bacteria</taxon>
        <taxon>Pseudomonadati</taxon>
        <taxon>Pseudomonadota</taxon>
        <taxon>Gammaproteobacteria</taxon>
        <taxon>Lysobacterales</taxon>
        <taxon>Lysobacteraceae</taxon>
        <taxon>Stenotrophomonas</taxon>
    </lineage>
</organism>
<sequence>MNDLLKDWILFSEGKRDFEKSHFLGLFKNQLNEKQLLSVFAGIPSGATLYQRTKNVLDSSSLDSYLYFQPKSDANRLLMVSAAKTWLEELSRFCVDRGNSKLHGIVAGSRVVVQDRKSFQMPISSDTPAGWMLSFVGDEVDYALGDVGPVIDGLMEALYGIAADYYLCWYVMMPMIPLSLNFDPYFSIWSQGARPVLTEDALVLLVETDGGCRPAWLS</sequence>
<dbReference type="Proteomes" id="UP001320691">
    <property type="component" value="Unassembled WGS sequence"/>
</dbReference>
<dbReference type="EMBL" id="JANUEK010000004">
    <property type="protein sequence ID" value="MCS4279973.1"/>
    <property type="molecule type" value="Genomic_DNA"/>
</dbReference>
<accession>A0AAW5PHM8</accession>
<comment type="caution">
    <text evidence="1">The sequence shown here is derived from an EMBL/GenBank/DDBJ whole genome shotgun (WGS) entry which is preliminary data.</text>
</comment>
<name>A0AAW5PHM8_9GAMM</name>
<protein>
    <submittedName>
        <fullName evidence="1">Uncharacterized protein</fullName>
    </submittedName>
</protein>
<dbReference type="RefSeq" id="WP_259260679.1">
    <property type="nucleotide sequence ID" value="NZ_JANUEK010000004.1"/>
</dbReference>
<evidence type="ECO:0000313" key="2">
    <source>
        <dbReference type="Proteomes" id="UP001320691"/>
    </source>
</evidence>
<reference evidence="1" key="1">
    <citation type="submission" date="2022-08" db="EMBL/GenBank/DDBJ databases">
        <title>Genomic analyses of the natural microbiome of Caenorhabditis elegans.</title>
        <authorList>
            <person name="Samuel B."/>
        </authorList>
    </citation>
    <scope>NUCLEOTIDE SEQUENCE</scope>
    <source>
        <strain evidence="1">BIGb0277</strain>
    </source>
</reference>
<proteinExistence type="predicted"/>
<dbReference type="AlphaFoldDB" id="A0AAW5PHM8"/>
<gene>
    <name evidence="1" type="ORF">M2412_001965</name>
</gene>
<evidence type="ECO:0000313" key="1">
    <source>
        <dbReference type="EMBL" id="MCS4279973.1"/>
    </source>
</evidence>